<accession>A0A103YBU8</accession>
<feature type="non-terminal residue" evidence="2">
    <location>
        <position position="121"/>
    </location>
</feature>
<protein>
    <submittedName>
        <fullName evidence="2">Uncharacterized protein</fullName>
    </submittedName>
</protein>
<evidence type="ECO:0000313" key="2">
    <source>
        <dbReference type="EMBL" id="KVI06239.1"/>
    </source>
</evidence>
<gene>
    <name evidence="2" type="ORF">Ccrd_015388</name>
</gene>
<evidence type="ECO:0000256" key="1">
    <source>
        <dbReference type="SAM" id="Phobius"/>
    </source>
</evidence>
<name>A0A103YBU8_CYNCS</name>
<evidence type="ECO:0000313" key="3">
    <source>
        <dbReference type="Proteomes" id="UP000243975"/>
    </source>
</evidence>
<keyword evidence="1" id="KW-0472">Membrane</keyword>
<keyword evidence="3" id="KW-1185">Reference proteome</keyword>
<keyword evidence="1" id="KW-0812">Transmembrane</keyword>
<sequence>NPRLLLLLFPPHRCCFLFTAGSSCCCRPSSSPATAPPLPPHRRWLLPPFFLSPVAAVFPLPAAVAAVSSSPLLCFVFSLRHRKPCEFISLSGHLVLGFDDEDTLILQVNRQIGRQNPDDIF</sequence>
<dbReference type="Gramene" id="KVI06239">
    <property type="protein sequence ID" value="KVI06239"/>
    <property type="gene ID" value="Ccrd_015388"/>
</dbReference>
<feature type="transmembrane region" description="Helical" evidence="1">
    <location>
        <begin position="50"/>
        <end position="79"/>
    </location>
</feature>
<dbReference type="Proteomes" id="UP000243975">
    <property type="component" value="Unassembled WGS sequence"/>
</dbReference>
<reference evidence="2 3" key="1">
    <citation type="journal article" date="2016" name="Sci. Rep.">
        <title>The genome sequence of the outbreeding globe artichoke constructed de novo incorporating a phase-aware low-pass sequencing strategy of F1 progeny.</title>
        <authorList>
            <person name="Scaglione D."/>
            <person name="Reyes-Chin-Wo S."/>
            <person name="Acquadro A."/>
            <person name="Froenicke L."/>
            <person name="Portis E."/>
            <person name="Beitel C."/>
            <person name="Tirone M."/>
            <person name="Mauro R."/>
            <person name="Lo Monaco A."/>
            <person name="Mauromicale G."/>
            <person name="Faccioli P."/>
            <person name="Cattivelli L."/>
            <person name="Rieseberg L."/>
            <person name="Michelmore R."/>
            <person name="Lanteri S."/>
        </authorList>
    </citation>
    <scope>NUCLEOTIDE SEQUENCE [LARGE SCALE GENOMIC DNA]</scope>
    <source>
        <strain evidence="2">2C</strain>
    </source>
</reference>
<dbReference type="AlphaFoldDB" id="A0A103YBU8"/>
<feature type="non-terminal residue" evidence="2">
    <location>
        <position position="1"/>
    </location>
</feature>
<keyword evidence="1" id="KW-1133">Transmembrane helix</keyword>
<comment type="caution">
    <text evidence="2">The sequence shown here is derived from an EMBL/GenBank/DDBJ whole genome shotgun (WGS) entry which is preliminary data.</text>
</comment>
<proteinExistence type="predicted"/>
<dbReference type="EMBL" id="LEKV01001843">
    <property type="protein sequence ID" value="KVI06239.1"/>
    <property type="molecule type" value="Genomic_DNA"/>
</dbReference>
<organism evidence="2 3">
    <name type="scientific">Cynara cardunculus var. scolymus</name>
    <name type="common">Globe artichoke</name>
    <name type="synonym">Cynara scolymus</name>
    <dbReference type="NCBI Taxonomy" id="59895"/>
    <lineage>
        <taxon>Eukaryota</taxon>
        <taxon>Viridiplantae</taxon>
        <taxon>Streptophyta</taxon>
        <taxon>Embryophyta</taxon>
        <taxon>Tracheophyta</taxon>
        <taxon>Spermatophyta</taxon>
        <taxon>Magnoliopsida</taxon>
        <taxon>eudicotyledons</taxon>
        <taxon>Gunneridae</taxon>
        <taxon>Pentapetalae</taxon>
        <taxon>asterids</taxon>
        <taxon>campanulids</taxon>
        <taxon>Asterales</taxon>
        <taxon>Asteraceae</taxon>
        <taxon>Carduoideae</taxon>
        <taxon>Cardueae</taxon>
        <taxon>Carduinae</taxon>
        <taxon>Cynara</taxon>
    </lineage>
</organism>